<protein>
    <recommendedName>
        <fullName evidence="9">RNA polymerase sigma-70 factor</fullName>
    </recommendedName>
</protein>
<dbReference type="GO" id="GO:0016987">
    <property type="term" value="F:sigma factor activity"/>
    <property type="evidence" value="ECO:0007669"/>
    <property type="project" value="UniProtKB-KW"/>
</dbReference>
<dbReference type="CDD" id="cd06171">
    <property type="entry name" value="Sigma70_r4"/>
    <property type="match status" value="1"/>
</dbReference>
<dbReference type="Proteomes" id="UP000261284">
    <property type="component" value="Unassembled WGS sequence"/>
</dbReference>
<reference evidence="7 8" key="1">
    <citation type="submission" date="2018-08" db="EMBL/GenBank/DDBJ databases">
        <title>Chitinophagaceae sp. K23C18032701, a novel bacterium isolated from forest soil.</title>
        <authorList>
            <person name="Wang C."/>
        </authorList>
    </citation>
    <scope>NUCLEOTIDE SEQUENCE [LARGE SCALE GENOMIC DNA]</scope>
    <source>
        <strain evidence="7 8">K23C18032701</strain>
    </source>
</reference>
<keyword evidence="3" id="KW-0731">Sigma factor</keyword>
<sequence>MPANQSAGNELFAALYNATKNSLYHYLCTYTKDVHLVEDLMQQCYLKIWERFDQLQDYNKALPLVKTIAHHLLIDVVRKRMKEDTVWLETLEGEIENLMEAPADTSFVFLQALDKAIDRLPENCRKVYLMHREEGLSYREIAAQLSVSVSMIEKHMSKSIKLLKADLLKDYALVLAIAISMSVN</sequence>
<dbReference type="InterPro" id="IPR039425">
    <property type="entry name" value="RNA_pol_sigma-70-like"/>
</dbReference>
<dbReference type="PANTHER" id="PTHR43133">
    <property type="entry name" value="RNA POLYMERASE ECF-TYPE SIGMA FACTO"/>
    <property type="match status" value="1"/>
</dbReference>
<dbReference type="SUPFAM" id="SSF88946">
    <property type="entry name" value="Sigma2 domain of RNA polymerase sigma factors"/>
    <property type="match status" value="1"/>
</dbReference>
<organism evidence="7 8">
    <name type="scientific">Deminuibacter soli</name>
    <dbReference type="NCBI Taxonomy" id="2291815"/>
    <lineage>
        <taxon>Bacteria</taxon>
        <taxon>Pseudomonadati</taxon>
        <taxon>Bacteroidota</taxon>
        <taxon>Chitinophagia</taxon>
        <taxon>Chitinophagales</taxon>
        <taxon>Chitinophagaceae</taxon>
        <taxon>Deminuibacter</taxon>
    </lineage>
</organism>
<dbReference type="PANTHER" id="PTHR43133:SF46">
    <property type="entry name" value="RNA POLYMERASE SIGMA-70 FACTOR ECF SUBFAMILY"/>
    <property type="match status" value="1"/>
</dbReference>
<proteinExistence type="inferred from homology"/>
<feature type="domain" description="RNA polymerase sigma factor 70 region 4 type 2" evidence="6">
    <location>
        <begin position="111"/>
        <end position="162"/>
    </location>
</feature>
<evidence type="ECO:0000256" key="4">
    <source>
        <dbReference type="ARBA" id="ARBA00023163"/>
    </source>
</evidence>
<dbReference type="AlphaFoldDB" id="A0A3E1NFX3"/>
<evidence type="ECO:0000259" key="6">
    <source>
        <dbReference type="Pfam" id="PF08281"/>
    </source>
</evidence>
<dbReference type="Gene3D" id="1.10.1740.10">
    <property type="match status" value="1"/>
</dbReference>
<dbReference type="RefSeq" id="WP_116848644.1">
    <property type="nucleotide sequence ID" value="NZ_QTJU01000007.1"/>
</dbReference>
<keyword evidence="8" id="KW-1185">Reference proteome</keyword>
<keyword evidence="2" id="KW-0805">Transcription regulation</keyword>
<dbReference type="SUPFAM" id="SSF88659">
    <property type="entry name" value="Sigma3 and sigma4 domains of RNA polymerase sigma factors"/>
    <property type="match status" value="1"/>
</dbReference>
<evidence type="ECO:0008006" key="9">
    <source>
        <dbReference type="Google" id="ProtNLM"/>
    </source>
</evidence>
<dbReference type="InterPro" id="IPR013249">
    <property type="entry name" value="RNA_pol_sigma70_r4_t2"/>
</dbReference>
<dbReference type="InterPro" id="IPR014284">
    <property type="entry name" value="RNA_pol_sigma-70_dom"/>
</dbReference>
<dbReference type="GO" id="GO:0006352">
    <property type="term" value="P:DNA-templated transcription initiation"/>
    <property type="evidence" value="ECO:0007669"/>
    <property type="project" value="InterPro"/>
</dbReference>
<dbReference type="NCBIfam" id="TIGR02937">
    <property type="entry name" value="sigma70-ECF"/>
    <property type="match status" value="1"/>
</dbReference>
<dbReference type="InterPro" id="IPR036388">
    <property type="entry name" value="WH-like_DNA-bd_sf"/>
</dbReference>
<accession>A0A3E1NFX3</accession>
<comment type="similarity">
    <text evidence="1">Belongs to the sigma-70 factor family. ECF subfamily.</text>
</comment>
<dbReference type="OrthoDB" id="655853at2"/>
<dbReference type="InterPro" id="IPR013325">
    <property type="entry name" value="RNA_pol_sigma_r2"/>
</dbReference>
<evidence type="ECO:0000256" key="3">
    <source>
        <dbReference type="ARBA" id="ARBA00023082"/>
    </source>
</evidence>
<evidence type="ECO:0000259" key="5">
    <source>
        <dbReference type="Pfam" id="PF04542"/>
    </source>
</evidence>
<name>A0A3E1NFX3_9BACT</name>
<dbReference type="InterPro" id="IPR013324">
    <property type="entry name" value="RNA_pol_sigma_r3/r4-like"/>
</dbReference>
<comment type="caution">
    <text evidence="7">The sequence shown here is derived from an EMBL/GenBank/DDBJ whole genome shotgun (WGS) entry which is preliminary data.</text>
</comment>
<dbReference type="InterPro" id="IPR007627">
    <property type="entry name" value="RNA_pol_sigma70_r2"/>
</dbReference>
<dbReference type="Gene3D" id="1.10.10.10">
    <property type="entry name" value="Winged helix-like DNA-binding domain superfamily/Winged helix DNA-binding domain"/>
    <property type="match status" value="1"/>
</dbReference>
<feature type="domain" description="RNA polymerase sigma-70 region 2" evidence="5">
    <location>
        <begin position="15"/>
        <end position="81"/>
    </location>
</feature>
<keyword evidence="4" id="KW-0804">Transcription</keyword>
<gene>
    <name evidence="7" type="ORF">DXN05_17895</name>
</gene>
<evidence type="ECO:0000256" key="2">
    <source>
        <dbReference type="ARBA" id="ARBA00023015"/>
    </source>
</evidence>
<evidence type="ECO:0000313" key="8">
    <source>
        <dbReference type="Proteomes" id="UP000261284"/>
    </source>
</evidence>
<evidence type="ECO:0000313" key="7">
    <source>
        <dbReference type="EMBL" id="RFM26860.1"/>
    </source>
</evidence>
<dbReference type="Pfam" id="PF04542">
    <property type="entry name" value="Sigma70_r2"/>
    <property type="match status" value="1"/>
</dbReference>
<dbReference type="EMBL" id="QTJU01000007">
    <property type="protein sequence ID" value="RFM26860.1"/>
    <property type="molecule type" value="Genomic_DNA"/>
</dbReference>
<dbReference type="GO" id="GO:0003677">
    <property type="term" value="F:DNA binding"/>
    <property type="evidence" value="ECO:0007669"/>
    <property type="project" value="InterPro"/>
</dbReference>
<evidence type="ECO:0000256" key="1">
    <source>
        <dbReference type="ARBA" id="ARBA00010641"/>
    </source>
</evidence>
<dbReference type="Pfam" id="PF08281">
    <property type="entry name" value="Sigma70_r4_2"/>
    <property type="match status" value="1"/>
</dbReference>